<dbReference type="InterPro" id="IPR036188">
    <property type="entry name" value="FAD/NAD-bd_sf"/>
</dbReference>
<gene>
    <name evidence="3" type="ordered locus">Hbut_0625</name>
</gene>
<dbReference type="PANTHER" id="PTHR13847:SF287">
    <property type="entry name" value="FAD-DEPENDENT OXIDOREDUCTASE DOMAIN-CONTAINING PROTEIN 1"/>
    <property type="match status" value="1"/>
</dbReference>
<dbReference type="KEGG" id="hbu:Hbut_0625"/>
<feature type="domain" description="FAD dependent oxidoreductase" evidence="2">
    <location>
        <begin position="17"/>
        <end position="365"/>
    </location>
</feature>
<dbReference type="OrthoDB" id="168391at2157"/>
<evidence type="ECO:0000259" key="2">
    <source>
        <dbReference type="Pfam" id="PF01266"/>
    </source>
</evidence>
<dbReference type="SUPFAM" id="SSF51905">
    <property type="entry name" value="FAD/NAD(P)-binding domain"/>
    <property type="match status" value="1"/>
</dbReference>
<dbReference type="InterPro" id="IPR006076">
    <property type="entry name" value="FAD-dep_OxRdtase"/>
</dbReference>
<proteinExistence type="predicted"/>
<dbReference type="Gene3D" id="3.30.9.10">
    <property type="entry name" value="D-Amino Acid Oxidase, subunit A, domain 2"/>
    <property type="match status" value="1"/>
</dbReference>
<dbReference type="EMBL" id="CP000493">
    <property type="protein sequence ID" value="ABM80482.1"/>
    <property type="molecule type" value="Genomic_DNA"/>
</dbReference>
<protein>
    <submittedName>
        <fullName evidence="3">Sarcosine dehydrogenase beta subunit</fullName>
    </submittedName>
</protein>
<sequence length="396" mass="43772">MPLPQRIVTERPPREADIAIIGGGVAGLALAYYLARIGYPGRVVVLEQHSIFYGSTTRNAGRFRVHFFSRENTVFARESARRILEIPRVTGVNPVIARRGYLWLVQREDSLEKLRKVNREIWEPLGVPVRFLEIGEVAERHPYINLEGFVAGVFGPQNGSLHHDYMSMALASYAARHGVAIVEGARVERILVNGSRVAGVHVEGFGSIRAGTVVVAAGSWSRRLLQTAGVDLPLDPVRKSLLVTEPYRYTIGPLVIVFEEGSYIGQTLKGEVIATGKTRDPKTLDFGGVSLEWLRATARLLARLLKGGSCLRILRAWSGTYNVTPDHSHVLGRGSEWPEGLYVDTGYSGHGLMMAPYAGELLAKLIAEDKEHPHMKPYNPDRFREGRLIPEGLVLG</sequence>
<dbReference type="Pfam" id="PF01266">
    <property type="entry name" value="DAO"/>
    <property type="match status" value="1"/>
</dbReference>
<keyword evidence="4" id="KW-1185">Reference proteome</keyword>
<evidence type="ECO:0000313" key="3">
    <source>
        <dbReference type="EMBL" id="ABM80482.1"/>
    </source>
</evidence>
<dbReference type="GO" id="GO:0016491">
    <property type="term" value="F:oxidoreductase activity"/>
    <property type="evidence" value="ECO:0007669"/>
    <property type="project" value="UniProtKB-KW"/>
</dbReference>
<name>A2BKH1_HYPBU</name>
<dbReference type="EnsemblBacteria" id="ABM80482">
    <property type="protein sequence ID" value="ABM80482"/>
    <property type="gene ID" value="Hbut_0625"/>
</dbReference>
<organism evidence="3 4">
    <name type="scientific">Hyperthermus butylicus (strain DSM 5456 / JCM 9403 / PLM1-5)</name>
    <dbReference type="NCBI Taxonomy" id="415426"/>
    <lineage>
        <taxon>Archaea</taxon>
        <taxon>Thermoproteota</taxon>
        <taxon>Thermoprotei</taxon>
        <taxon>Desulfurococcales</taxon>
        <taxon>Pyrodictiaceae</taxon>
        <taxon>Hyperthermus</taxon>
    </lineage>
</organism>
<dbReference type="GeneID" id="4781897"/>
<dbReference type="Gene3D" id="3.50.50.60">
    <property type="entry name" value="FAD/NAD(P)-binding domain"/>
    <property type="match status" value="1"/>
</dbReference>
<dbReference type="GO" id="GO:0005737">
    <property type="term" value="C:cytoplasm"/>
    <property type="evidence" value="ECO:0007669"/>
    <property type="project" value="TreeGrafter"/>
</dbReference>
<reference evidence="3 4" key="1">
    <citation type="journal article" date="2007" name="Archaea">
        <title>The genome of Hyperthermus butylicus: a sulfur-reducing, peptide fermenting, neutrophilic Crenarchaeote growing up to 108 degrees C.</title>
        <authorList>
            <person name="Brugger K."/>
            <person name="Chen L."/>
            <person name="Stark M."/>
            <person name="Zibat A."/>
            <person name="Redder P."/>
            <person name="Ruepp A."/>
            <person name="Awayez M."/>
            <person name="She Q."/>
            <person name="Garrett R.A."/>
            <person name="Klenk H.P."/>
        </authorList>
    </citation>
    <scope>NUCLEOTIDE SEQUENCE [LARGE SCALE GENOMIC DNA]</scope>
    <source>
        <strain evidence="4">DSM 5456 / JCM 9403 / PLM1-5</strain>
    </source>
</reference>
<evidence type="ECO:0000256" key="1">
    <source>
        <dbReference type="ARBA" id="ARBA00023002"/>
    </source>
</evidence>
<dbReference type="STRING" id="415426.Hbut_0625"/>
<dbReference type="PANTHER" id="PTHR13847">
    <property type="entry name" value="SARCOSINE DEHYDROGENASE-RELATED"/>
    <property type="match status" value="1"/>
</dbReference>
<dbReference type="RefSeq" id="WP_011821800.1">
    <property type="nucleotide sequence ID" value="NC_008818.1"/>
</dbReference>
<accession>A2BKH1</accession>
<dbReference type="AlphaFoldDB" id="A2BKH1"/>
<dbReference type="eggNOG" id="arCOG00755">
    <property type="taxonomic scope" value="Archaea"/>
</dbReference>
<dbReference type="Proteomes" id="UP000002593">
    <property type="component" value="Chromosome"/>
</dbReference>
<keyword evidence="1" id="KW-0560">Oxidoreductase</keyword>
<dbReference type="HOGENOM" id="CLU_007884_4_1_2"/>
<evidence type="ECO:0000313" key="4">
    <source>
        <dbReference type="Proteomes" id="UP000002593"/>
    </source>
</evidence>